<dbReference type="GO" id="GO:0046872">
    <property type="term" value="F:metal ion binding"/>
    <property type="evidence" value="ECO:0007669"/>
    <property type="project" value="UniProtKB-KW"/>
</dbReference>
<evidence type="ECO:0000256" key="2">
    <source>
        <dbReference type="ARBA" id="ARBA00022723"/>
    </source>
</evidence>
<comment type="catalytic activity">
    <reaction evidence="9">
        <text>D-ribose + ATP = D-ribose 5-phosphate + ADP + H(+)</text>
        <dbReference type="Rhea" id="RHEA:13697"/>
        <dbReference type="ChEBI" id="CHEBI:15378"/>
        <dbReference type="ChEBI" id="CHEBI:30616"/>
        <dbReference type="ChEBI" id="CHEBI:47013"/>
        <dbReference type="ChEBI" id="CHEBI:78346"/>
        <dbReference type="ChEBI" id="CHEBI:456216"/>
        <dbReference type="EC" id="2.7.1.15"/>
    </reaction>
</comment>
<comment type="function">
    <text evidence="9">Catalyzes the phosphorylation of ribose at O-5 in a reaction requiring ATP and magnesium. The resulting D-ribose-5-phosphate can then be used either for sythesis of nucleotides, histidine, and tryptophan, or as a component of the pentose phosphate pathway.</text>
</comment>
<keyword evidence="9" id="KW-0963">Cytoplasm</keyword>
<comment type="pathway">
    <text evidence="9">Carbohydrate metabolism; D-ribose degradation; D-ribose 5-phosphate from beta-D-ribopyranose: step 2/2.</text>
</comment>
<keyword evidence="4 9" id="KW-0418">Kinase</keyword>
<dbReference type="HOGENOM" id="CLU_027634_2_3_1"/>
<keyword evidence="5 9" id="KW-0067">ATP-binding</keyword>
<feature type="binding site" evidence="9">
    <location>
        <position position="254"/>
    </location>
    <ligand>
        <name>K(+)</name>
        <dbReference type="ChEBI" id="CHEBI:29103"/>
    </ligand>
</feature>
<dbReference type="HAMAP" id="MF_01987">
    <property type="entry name" value="Ribokinase"/>
    <property type="match status" value="1"/>
</dbReference>
<dbReference type="InterPro" id="IPR002139">
    <property type="entry name" value="Ribo/fructo_kinase"/>
</dbReference>
<dbReference type="CDD" id="cd01174">
    <property type="entry name" value="ribokinase"/>
    <property type="match status" value="1"/>
</dbReference>
<dbReference type="InterPro" id="IPR011877">
    <property type="entry name" value="Ribokinase"/>
</dbReference>
<dbReference type="AlphaFoldDB" id="B4JR11"/>
<evidence type="ECO:0000256" key="9">
    <source>
        <dbReference type="HAMAP-Rule" id="MF_03215"/>
    </source>
</evidence>
<evidence type="ECO:0000256" key="1">
    <source>
        <dbReference type="ARBA" id="ARBA00022679"/>
    </source>
</evidence>
<feature type="binding site" evidence="9">
    <location>
        <position position="252"/>
    </location>
    <ligand>
        <name>K(+)</name>
        <dbReference type="ChEBI" id="CHEBI:29103"/>
    </ligand>
</feature>
<feature type="binding site" evidence="9">
    <location>
        <position position="258"/>
    </location>
    <ligand>
        <name>substrate</name>
    </ligand>
</feature>
<comment type="subunit">
    <text evidence="9">Homodimer.</text>
</comment>
<feature type="binding site" evidence="9">
    <location>
        <begin position="42"/>
        <end position="46"/>
    </location>
    <ligand>
        <name>substrate</name>
    </ligand>
</feature>
<dbReference type="PRINTS" id="PR00990">
    <property type="entry name" value="RIBOKINASE"/>
</dbReference>
<comment type="similarity">
    <text evidence="9">Belongs to the carbohydrate kinase PfkB family. Ribokinase subfamily.</text>
</comment>
<comment type="subcellular location">
    <subcellularLocation>
        <location evidence="9">Cytoplasm</location>
    </subcellularLocation>
    <subcellularLocation>
        <location evidence="9">Nucleus</location>
    </subcellularLocation>
</comment>
<feature type="binding site" evidence="9">
    <location>
        <position position="290"/>
    </location>
    <ligand>
        <name>K(+)</name>
        <dbReference type="ChEBI" id="CHEBI:29103"/>
    </ligand>
</feature>
<keyword evidence="2 9" id="KW-0479">Metal-binding</keyword>
<feature type="active site" description="Proton acceptor" evidence="9">
    <location>
        <position position="258"/>
    </location>
</feature>
<dbReference type="UniPathway" id="UPA00916">
    <property type="reaction ID" value="UER00889"/>
</dbReference>
<dbReference type="GO" id="GO:0019303">
    <property type="term" value="P:D-ribose catabolic process"/>
    <property type="evidence" value="ECO:0007669"/>
    <property type="project" value="UniProtKB-UniRule"/>
</dbReference>
<dbReference type="InterPro" id="IPR029056">
    <property type="entry name" value="Ribokinase-like"/>
</dbReference>
<feature type="binding site" evidence="9">
    <location>
        <begin position="257"/>
        <end position="258"/>
    </location>
    <ligand>
        <name>ATP</name>
        <dbReference type="ChEBI" id="CHEBI:30616"/>
    </ligand>
</feature>
<dbReference type="FunCoup" id="B4JR11">
    <property type="interactions" value="348"/>
</dbReference>
<dbReference type="PhylomeDB" id="B4JR11"/>
<proteinExistence type="inferred from homology"/>
<evidence type="ECO:0000313" key="12">
    <source>
        <dbReference type="EMBL" id="EDV99341.1"/>
    </source>
</evidence>
<dbReference type="GO" id="GO:0005829">
    <property type="term" value="C:cytosol"/>
    <property type="evidence" value="ECO:0007669"/>
    <property type="project" value="TreeGrafter"/>
</dbReference>
<dbReference type="InParanoid" id="B4JR11"/>
<dbReference type="GO" id="GO:0004747">
    <property type="term" value="F:ribokinase activity"/>
    <property type="evidence" value="ECO:0007669"/>
    <property type="project" value="UniProtKB-UniRule"/>
</dbReference>
<feature type="binding site" evidence="9">
    <location>
        <position position="143"/>
    </location>
    <ligand>
        <name>substrate</name>
    </ligand>
</feature>
<feature type="binding site" evidence="9">
    <location>
        <position position="293"/>
    </location>
    <ligand>
        <name>K(+)</name>
        <dbReference type="ChEBI" id="CHEBI:29103"/>
    </ligand>
</feature>
<organism evidence="13">
    <name type="scientific">Drosophila grimshawi</name>
    <name type="common">Hawaiian fruit fly</name>
    <name type="synonym">Idiomyia grimshawi</name>
    <dbReference type="NCBI Taxonomy" id="7222"/>
    <lineage>
        <taxon>Eukaryota</taxon>
        <taxon>Metazoa</taxon>
        <taxon>Ecdysozoa</taxon>
        <taxon>Arthropoda</taxon>
        <taxon>Hexapoda</taxon>
        <taxon>Insecta</taxon>
        <taxon>Pterygota</taxon>
        <taxon>Neoptera</taxon>
        <taxon>Endopterygota</taxon>
        <taxon>Diptera</taxon>
        <taxon>Brachycera</taxon>
        <taxon>Muscomorpha</taxon>
        <taxon>Ephydroidea</taxon>
        <taxon>Drosophilidae</taxon>
        <taxon>Drosophila</taxon>
        <taxon>Hawaiian Drosophila</taxon>
    </lineage>
</organism>
<dbReference type="SUPFAM" id="SSF53613">
    <property type="entry name" value="Ribokinase-like"/>
    <property type="match status" value="1"/>
</dbReference>
<evidence type="ECO:0000256" key="7">
    <source>
        <dbReference type="ARBA" id="ARBA00022958"/>
    </source>
</evidence>
<dbReference type="STRING" id="7222.B4JR11"/>
<feature type="binding site" evidence="9">
    <location>
        <position position="299"/>
    </location>
    <ligand>
        <name>K(+)</name>
        <dbReference type="ChEBI" id="CHEBI:29103"/>
    </ligand>
</feature>
<dbReference type="PANTHER" id="PTHR10584">
    <property type="entry name" value="SUGAR KINASE"/>
    <property type="match status" value="1"/>
</dbReference>
<feature type="binding site" evidence="9">
    <location>
        <position position="295"/>
    </location>
    <ligand>
        <name>K(+)</name>
        <dbReference type="ChEBI" id="CHEBI:29103"/>
    </ligand>
</feature>
<feature type="binding site" evidence="9">
    <location>
        <position position="185"/>
    </location>
    <ligand>
        <name>ATP</name>
        <dbReference type="ChEBI" id="CHEBI:30616"/>
    </ligand>
</feature>
<evidence type="ECO:0000259" key="11">
    <source>
        <dbReference type="Pfam" id="PF00294"/>
    </source>
</evidence>
<keyword evidence="9" id="KW-0539">Nucleus</keyword>
<evidence type="ECO:0000256" key="3">
    <source>
        <dbReference type="ARBA" id="ARBA00022741"/>
    </source>
</evidence>
<feature type="region of interest" description="Disordered" evidence="10">
    <location>
        <begin position="322"/>
        <end position="372"/>
    </location>
</feature>
<evidence type="ECO:0000256" key="8">
    <source>
        <dbReference type="ARBA" id="ARBA00023277"/>
    </source>
</evidence>
<dbReference type="eggNOG" id="KOG2855">
    <property type="taxonomic scope" value="Eukaryota"/>
</dbReference>
<evidence type="ECO:0000256" key="5">
    <source>
        <dbReference type="ARBA" id="ARBA00022840"/>
    </source>
</evidence>
<dbReference type="EC" id="2.7.1.15" evidence="9"/>
<comment type="caution">
    <text evidence="9">Lacks conserved residue(s) required for the propagation of feature annotation.</text>
</comment>
<reference evidence="12 13" key="1">
    <citation type="journal article" date="2007" name="Nature">
        <title>Evolution of genes and genomes on the Drosophila phylogeny.</title>
        <authorList>
            <consortium name="Drosophila 12 Genomes Consortium"/>
            <person name="Clark A.G."/>
            <person name="Eisen M.B."/>
            <person name="Smith D.R."/>
            <person name="Bergman C.M."/>
            <person name="Oliver B."/>
            <person name="Markow T.A."/>
            <person name="Kaufman T.C."/>
            <person name="Kellis M."/>
            <person name="Gelbart W."/>
            <person name="Iyer V.N."/>
            <person name="Pollard D.A."/>
            <person name="Sackton T.B."/>
            <person name="Larracuente A.M."/>
            <person name="Singh N.D."/>
            <person name="Abad J.P."/>
            <person name="Abt D.N."/>
            <person name="Adryan B."/>
            <person name="Aguade M."/>
            <person name="Akashi H."/>
            <person name="Anderson W.W."/>
            <person name="Aquadro C.F."/>
            <person name="Ardell D.H."/>
            <person name="Arguello R."/>
            <person name="Artieri C.G."/>
            <person name="Barbash D.A."/>
            <person name="Barker D."/>
            <person name="Barsanti P."/>
            <person name="Batterham P."/>
            <person name="Batzoglou S."/>
            <person name="Begun D."/>
            <person name="Bhutkar A."/>
            <person name="Blanco E."/>
            <person name="Bosak S.A."/>
            <person name="Bradley R.K."/>
            <person name="Brand A.D."/>
            <person name="Brent M.R."/>
            <person name="Brooks A.N."/>
            <person name="Brown R.H."/>
            <person name="Butlin R.K."/>
            <person name="Caggese C."/>
            <person name="Calvi B.R."/>
            <person name="Bernardo de Carvalho A."/>
            <person name="Caspi A."/>
            <person name="Castrezana S."/>
            <person name="Celniker S.E."/>
            <person name="Chang J.L."/>
            <person name="Chapple C."/>
            <person name="Chatterji S."/>
            <person name="Chinwalla A."/>
            <person name="Civetta A."/>
            <person name="Clifton S.W."/>
            <person name="Comeron J.M."/>
            <person name="Costello J.C."/>
            <person name="Coyne J.A."/>
            <person name="Daub J."/>
            <person name="David R.G."/>
            <person name="Delcher A.L."/>
            <person name="Delehaunty K."/>
            <person name="Do C.B."/>
            <person name="Ebling H."/>
            <person name="Edwards K."/>
            <person name="Eickbush T."/>
            <person name="Evans J.D."/>
            <person name="Filipski A."/>
            <person name="Findeiss S."/>
            <person name="Freyhult E."/>
            <person name="Fulton L."/>
            <person name="Fulton R."/>
            <person name="Garcia A.C."/>
            <person name="Gardiner A."/>
            <person name="Garfield D.A."/>
            <person name="Garvin B.E."/>
            <person name="Gibson G."/>
            <person name="Gilbert D."/>
            <person name="Gnerre S."/>
            <person name="Godfrey J."/>
            <person name="Good R."/>
            <person name="Gotea V."/>
            <person name="Gravely B."/>
            <person name="Greenberg A.J."/>
            <person name="Griffiths-Jones S."/>
            <person name="Gross S."/>
            <person name="Guigo R."/>
            <person name="Gustafson E.A."/>
            <person name="Haerty W."/>
            <person name="Hahn M.W."/>
            <person name="Halligan D.L."/>
            <person name="Halpern A.L."/>
            <person name="Halter G.M."/>
            <person name="Han M.V."/>
            <person name="Heger A."/>
            <person name="Hillier L."/>
            <person name="Hinrichs A.S."/>
            <person name="Holmes I."/>
            <person name="Hoskins R.A."/>
            <person name="Hubisz M.J."/>
            <person name="Hultmark D."/>
            <person name="Huntley M.A."/>
            <person name="Jaffe D.B."/>
            <person name="Jagadeeshan S."/>
            <person name="Jeck W.R."/>
            <person name="Johnson J."/>
            <person name="Jones C.D."/>
            <person name="Jordan W.C."/>
            <person name="Karpen G.H."/>
            <person name="Kataoka E."/>
            <person name="Keightley P.D."/>
            <person name="Kheradpour P."/>
            <person name="Kirkness E.F."/>
            <person name="Koerich L.B."/>
            <person name="Kristiansen K."/>
            <person name="Kudrna D."/>
            <person name="Kulathinal R.J."/>
            <person name="Kumar S."/>
            <person name="Kwok R."/>
            <person name="Lander E."/>
            <person name="Langley C.H."/>
            <person name="Lapoint R."/>
            <person name="Lazzaro B.P."/>
            <person name="Lee S.J."/>
            <person name="Levesque L."/>
            <person name="Li R."/>
            <person name="Lin C.F."/>
            <person name="Lin M.F."/>
            <person name="Lindblad-Toh K."/>
            <person name="Llopart A."/>
            <person name="Long M."/>
            <person name="Low L."/>
            <person name="Lozovsky E."/>
            <person name="Lu J."/>
            <person name="Luo M."/>
            <person name="Machado C.A."/>
            <person name="Makalowski W."/>
            <person name="Marzo M."/>
            <person name="Matsuda M."/>
            <person name="Matzkin L."/>
            <person name="McAllister B."/>
            <person name="McBride C.S."/>
            <person name="McKernan B."/>
            <person name="McKernan K."/>
            <person name="Mendez-Lago M."/>
            <person name="Minx P."/>
            <person name="Mollenhauer M.U."/>
            <person name="Montooth K."/>
            <person name="Mount S.M."/>
            <person name="Mu X."/>
            <person name="Myers E."/>
            <person name="Negre B."/>
            <person name="Newfeld S."/>
            <person name="Nielsen R."/>
            <person name="Noor M.A."/>
            <person name="O'Grady P."/>
            <person name="Pachter L."/>
            <person name="Papaceit M."/>
            <person name="Parisi M.J."/>
            <person name="Parisi M."/>
            <person name="Parts L."/>
            <person name="Pedersen J.S."/>
            <person name="Pesole G."/>
            <person name="Phillippy A.M."/>
            <person name="Ponting C.P."/>
            <person name="Pop M."/>
            <person name="Porcelli D."/>
            <person name="Powell J.R."/>
            <person name="Prohaska S."/>
            <person name="Pruitt K."/>
            <person name="Puig M."/>
            <person name="Quesneville H."/>
            <person name="Ram K.R."/>
            <person name="Rand D."/>
            <person name="Rasmussen M.D."/>
            <person name="Reed L.K."/>
            <person name="Reenan R."/>
            <person name="Reily A."/>
            <person name="Remington K.A."/>
            <person name="Rieger T.T."/>
            <person name="Ritchie M.G."/>
            <person name="Robin C."/>
            <person name="Rogers Y.H."/>
            <person name="Rohde C."/>
            <person name="Rozas J."/>
            <person name="Rubenfield M.J."/>
            <person name="Ruiz A."/>
            <person name="Russo S."/>
            <person name="Salzberg S.L."/>
            <person name="Sanchez-Gracia A."/>
            <person name="Saranga D.J."/>
            <person name="Sato H."/>
            <person name="Schaeffer S.W."/>
            <person name="Schatz M.C."/>
            <person name="Schlenke T."/>
            <person name="Schwartz R."/>
            <person name="Segarra C."/>
            <person name="Singh R.S."/>
            <person name="Sirot L."/>
            <person name="Sirota M."/>
            <person name="Sisneros N.B."/>
            <person name="Smith C.D."/>
            <person name="Smith T.F."/>
            <person name="Spieth J."/>
            <person name="Stage D.E."/>
            <person name="Stark A."/>
            <person name="Stephan W."/>
            <person name="Strausberg R.L."/>
            <person name="Strempel S."/>
            <person name="Sturgill D."/>
            <person name="Sutton G."/>
            <person name="Sutton G.G."/>
            <person name="Tao W."/>
            <person name="Teichmann S."/>
            <person name="Tobari Y.N."/>
            <person name="Tomimura Y."/>
            <person name="Tsolas J.M."/>
            <person name="Valente V.L."/>
            <person name="Venter E."/>
            <person name="Venter J.C."/>
            <person name="Vicario S."/>
            <person name="Vieira F.G."/>
            <person name="Vilella A.J."/>
            <person name="Villasante A."/>
            <person name="Walenz B."/>
            <person name="Wang J."/>
            <person name="Wasserman M."/>
            <person name="Watts T."/>
            <person name="Wilson D."/>
            <person name="Wilson R.K."/>
            <person name="Wing R.A."/>
            <person name="Wolfner M.F."/>
            <person name="Wong A."/>
            <person name="Wong G.K."/>
            <person name="Wu C.I."/>
            <person name="Wu G."/>
            <person name="Yamamoto D."/>
            <person name="Yang H.P."/>
            <person name="Yang S.P."/>
            <person name="Yorke J.A."/>
            <person name="Yoshida K."/>
            <person name="Zdobnov E."/>
            <person name="Zhang P."/>
            <person name="Zhang Y."/>
            <person name="Zimin A.V."/>
            <person name="Baldwin J."/>
            <person name="Abdouelleil A."/>
            <person name="Abdulkadir J."/>
            <person name="Abebe A."/>
            <person name="Abera B."/>
            <person name="Abreu J."/>
            <person name="Acer S.C."/>
            <person name="Aftuck L."/>
            <person name="Alexander A."/>
            <person name="An P."/>
            <person name="Anderson E."/>
            <person name="Anderson S."/>
            <person name="Arachi H."/>
            <person name="Azer M."/>
            <person name="Bachantsang P."/>
            <person name="Barry A."/>
            <person name="Bayul T."/>
            <person name="Berlin A."/>
            <person name="Bessette D."/>
            <person name="Bloom T."/>
            <person name="Blye J."/>
            <person name="Boguslavskiy L."/>
            <person name="Bonnet C."/>
            <person name="Boukhgalter B."/>
            <person name="Bourzgui I."/>
            <person name="Brown A."/>
            <person name="Cahill P."/>
            <person name="Channer S."/>
            <person name="Cheshatsang Y."/>
            <person name="Chuda L."/>
            <person name="Citroen M."/>
            <person name="Collymore A."/>
            <person name="Cooke P."/>
            <person name="Costello M."/>
            <person name="D'Aco K."/>
            <person name="Daza R."/>
            <person name="De Haan G."/>
            <person name="DeGray S."/>
            <person name="DeMaso C."/>
            <person name="Dhargay N."/>
            <person name="Dooley K."/>
            <person name="Dooley E."/>
            <person name="Doricent M."/>
            <person name="Dorje P."/>
            <person name="Dorjee K."/>
            <person name="Dupes A."/>
            <person name="Elong R."/>
            <person name="Falk J."/>
            <person name="Farina A."/>
            <person name="Faro S."/>
            <person name="Ferguson D."/>
            <person name="Fisher S."/>
            <person name="Foley C.D."/>
            <person name="Franke A."/>
            <person name="Friedrich D."/>
            <person name="Gadbois L."/>
            <person name="Gearin G."/>
            <person name="Gearin C.R."/>
            <person name="Giannoukos G."/>
            <person name="Goode T."/>
            <person name="Graham J."/>
            <person name="Grandbois E."/>
            <person name="Grewal S."/>
            <person name="Gyaltsen K."/>
            <person name="Hafez N."/>
            <person name="Hagos B."/>
            <person name="Hall J."/>
            <person name="Henson C."/>
            <person name="Hollinger A."/>
            <person name="Honan T."/>
            <person name="Huard M.D."/>
            <person name="Hughes L."/>
            <person name="Hurhula B."/>
            <person name="Husby M.E."/>
            <person name="Kamat A."/>
            <person name="Kanga B."/>
            <person name="Kashin S."/>
            <person name="Khazanovich D."/>
            <person name="Kisner P."/>
            <person name="Lance K."/>
            <person name="Lara M."/>
            <person name="Lee W."/>
            <person name="Lennon N."/>
            <person name="Letendre F."/>
            <person name="LeVine R."/>
            <person name="Lipovsky A."/>
            <person name="Liu X."/>
            <person name="Liu J."/>
            <person name="Liu S."/>
            <person name="Lokyitsang T."/>
            <person name="Lokyitsang Y."/>
            <person name="Lubonja R."/>
            <person name="Lui A."/>
            <person name="MacDonald P."/>
            <person name="Magnisalis V."/>
            <person name="Maru K."/>
            <person name="Matthews C."/>
            <person name="McCusker W."/>
            <person name="McDonough S."/>
            <person name="Mehta T."/>
            <person name="Meldrim J."/>
            <person name="Meneus L."/>
            <person name="Mihai O."/>
            <person name="Mihalev A."/>
            <person name="Mihova T."/>
            <person name="Mittelman R."/>
            <person name="Mlenga V."/>
            <person name="Montmayeur A."/>
            <person name="Mulrain L."/>
            <person name="Navidi A."/>
            <person name="Naylor J."/>
            <person name="Negash T."/>
            <person name="Nguyen T."/>
            <person name="Nguyen N."/>
            <person name="Nicol R."/>
            <person name="Norbu C."/>
            <person name="Norbu N."/>
            <person name="Novod N."/>
            <person name="O'Neill B."/>
            <person name="Osman S."/>
            <person name="Markiewicz E."/>
            <person name="Oyono O.L."/>
            <person name="Patti C."/>
            <person name="Phunkhang P."/>
            <person name="Pierre F."/>
            <person name="Priest M."/>
            <person name="Raghuraman S."/>
            <person name="Rege F."/>
            <person name="Reyes R."/>
            <person name="Rise C."/>
            <person name="Rogov P."/>
            <person name="Ross K."/>
            <person name="Ryan E."/>
            <person name="Settipalli S."/>
            <person name="Shea T."/>
            <person name="Sherpa N."/>
            <person name="Shi L."/>
            <person name="Shih D."/>
            <person name="Sparrow T."/>
            <person name="Spaulding J."/>
            <person name="Stalker J."/>
            <person name="Stange-Thomann N."/>
            <person name="Stavropoulos S."/>
            <person name="Stone C."/>
            <person name="Strader C."/>
            <person name="Tesfaye S."/>
            <person name="Thomson T."/>
            <person name="Thoulutsang Y."/>
            <person name="Thoulutsang D."/>
            <person name="Topham K."/>
            <person name="Topping I."/>
            <person name="Tsamla T."/>
            <person name="Vassiliev H."/>
            <person name="Vo A."/>
            <person name="Wangchuk T."/>
            <person name="Wangdi T."/>
            <person name="Weiand M."/>
            <person name="Wilkinson J."/>
            <person name="Wilson A."/>
            <person name="Yadav S."/>
            <person name="Young G."/>
            <person name="Yu Q."/>
            <person name="Zembek L."/>
            <person name="Zhong D."/>
            <person name="Zimmer A."/>
            <person name="Zwirko Z."/>
            <person name="Jaffe D.B."/>
            <person name="Alvarez P."/>
            <person name="Brockman W."/>
            <person name="Butler J."/>
            <person name="Chin C."/>
            <person name="Gnerre S."/>
            <person name="Grabherr M."/>
            <person name="Kleber M."/>
            <person name="Mauceli E."/>
            <person name="MacCallum I."/>
        </authorList>
    </citation>
    <scope>NUCLEOTIDE SEQUENCE [LARGE SCALE GENOMIC DNA]</scope>
    <source>
        <strain evidence="13">Tucson 15287-2541.00</strain>
    </source>
</reference>
<evidence type="ECO:0000256" key="4">
    <source>
        <dbReference type="ARBA" id="ARBA00022777"/>
    </source>
</evidence>
<dbReference type="EMBL" id="CH916372">
    <property type="protein sequence ID" value="EDV99341.1"/>
    <property type="molecule type" value="Genomic_DNA"/>
</dbReference>
<evidence type="ECO:0000256" key="6">
    <source>
        <dbReference type="ARBA" id="ARBA00022842"/>
    </source>
</evidence>
<dbReference type="SMR" id="B4JR11"/>
<dbReference type="Gene3D" id="3.40.1190.20">
    <property type="match status" value="1"/>
</dbReference>
<gene>
    <name evidence="12" type="primary">Dgri\GH13082</name>
    <name evidence="12" type="ORF">Dgri_GH13082</name>
</gene>
<keyword evidence="8 9" id="KW-0119">Carbohydrate metabolism</keyword>
<feature type="binding site" evidence="9">
    <location>
        <begin position="222"/>
        <end position="227"/>
    </location>
    <ligand>
        <name>ATP</name>
        <dbReference type="ChEBI" id="CHEBI:30616"/>
    </ligand>
</feature>
<keyword evidence="3 9" id="KW-0547">Nucleotide-binding</keyword>
<keyword evidence="6 9" id="KW-0460">Magnesium</keyword>
<dbReference type="Pfam" id="PF00294">
    <property type="entry name" value="PfkB"/>
    <property type="match status" value="1"/>
</dbReference>
<comment type="activity regulation">
    <text evidence="9">Activated by a monovalent cation that binds near, but not in, the active site. The most likely occupant of the site in vivo is potassium. Ion binding induces a conformational change that may alter substrate affinity.</text>
</comment>
<name>B4JR11_DROGR</name>
<dbReference type="InterPro" id="IPR011611">
    <property type="entry name" value="PfkB_dom"/>
</dbReference>
<sequence length="372" mass="40105">MKDNIDVLVFGSSNIDYITYVNELPKPGETVLAMHRERCFGGKGANQCVAASKLGANCALITKLGTDALGEDYLEYLKTLEINLDFVERVESMPTGLAEIIVSDNAENTIIVLPGANSMLRPKDVSRCKKLFKNAKVLMCQLETEQKAVLFALQQFKGISILNASPMPKNINVELITTPTILCINEMEAAQLTEREQVNTLQDAKAAANEIIDKGAKSVIITMGALGAVFLSSTERDVCIHCPAAPVRFLADTSGAGDAFLGSLAYHIAIFPNLHRESHISAANICAAYAVGHRGTQLSFPGPEYAQNDLCRFVPTCTVIADESTKPTEPETTPAPTKTETLLPPVVEPEPKTTATTEAPEQKDTEPQPISA</sequence>
<feature type="binding site" evidence="9">
    <location>
        <begin position="14"/>
        <end position="16"/>
    </location>
    <ligand>
        <name>substrate</name>
    </ligand>
</feature>
<evidence type="ECO:0000313" key="13">
    <source>
        <dbReference type="Proteomes" id="UP000001070"/>
    </source>
</evidence>
<keyword evidence="1 9" id="KW-0808">Transferase</keyword>
<accession>B4JR11</accession>
<keyword evidence="7 9" id="KW-0630">Potassium</keyword>
<dbReference type="KEGG" id="dgr:6566479"/>
<dbReference type="Proteomes" id="UP000001070">
    <property type="component" value="Unassembled WGS sequence"/>
</dbReference>
<dbReference type="GO" id="GO:0005634">
    <property type="term" value="C:nucleus"/>
    <property type="evidence" value="ECO:0007669"/>
    <property type="project" value="UniProtKB-SubCell"/>
</dbReference>
<keyword evidence="13" id="KW-1185">Reference proteome</keyword>
<comment type="cofactor">
    <cofactor evidence="9">
        <name>Mg(2+)</name>
        <dbReference type="ChEBI" id="CHEBI:18420"/>
    </cofactor>
    <text evidence="9">Requires a divalent cation, most likely magnesium in vivo, as an electrophilic catalyst to aid phosphoryl group transfer. It is the chelate of the metal and the nucleotide that is the actual substrate.</text>
</comment>
<dbReference type="OMA" id="TFCGYFA"/>
<dbReference type="OrthoDB" id="415590at2759"/>
<feature type="compositionally biased region" description="Low complexity" evidence="10">
    <location>
        <begin position="330"/>
        <end position="345"/>
    </location>
</feature>
<feature type="domain" description="Carbohydrate kinase PfkB" evidence="11">
    <location>
        <begin position="6"/>
        <end position="301"/>
    </location>
</feature>
<dbReference type="GO" id="GO:0005524">
    <property type="term" value="F:ATP binding"/>
    <property type="evidence" value="ECO:0007669"/>
    <property type="project" value="UniProtKB-UniRule"/>
</dbReference>
<feature type="binding site" evidence="9">
    <location>
        <position position="284"/>
    </location>
    <ligand>
        <name>ATP</name>
        <dbReference type="ChEBI" id="CHEBI:30616"/>
    </ligand>
</feature>
<evidence type="ECO:0000256" key="10">
    <source>
        <dbReference type="SAM" id="MobiDB-lite"/>
    </source>
</evidence>
<dbReference type="PANTHER" id="PTHR10584:SF166">
    <property type="entry name" value="RIBOKINASE"/>
    <property type="match status" value="1"/>
</dbReference>
<protein>
    <recommendedName>
        <fullName evidence="9">Ribokinase</fullName>
        <shortName evidence="9">RK</shortName>
        <ecNumber evidence="9">2.7.1.15</ecNumber>
    </recommendedName>
</protein>